<comment type="caution">
    <text evidence="2">The sequence shown here is derived from an EMBL/GenBank/DDBJ whole genome shotgun (WGS) entry which is preliminary data.</text>
</comment>
<dbReference type="Pfam" id="PF00013">
    <property type="entry name" value="KH_1"/>
    <property type="match status" value="1"/>
</dbReference>
<evidence type="ECO:0000259" key="1">
    <source>
        <dbReference type="SMART" id="SM00322"/>
    </source>
</evidence>
<protein>
    <recommendedName>
        <fullName evidence="1">K Homology domain-containing protein</fullName>
    </recommendedName>
</protein>
<name>A0AAD9GJ08_9STRA</name>
<gene>
    <name evidence="2" type="ORF">P3T76_008716</name>
</gene>
<dbReference type="InterPro" id="IPR004088">
    <property type="entry name" value="KH_dom_type_1"/>
</dbReference>
<dbReference type="InterPro" id="IPR004087">
    <property type="entry name" value="KH_dom"/>
</dbReference>
<dbReference type="Proteomes" id="UP001259832">
    <property type="component" value="Unassembled WGS sequence"/>
</dbReference>
<evidence type="ECO:0000313" key="3">
    <source>
        <dbReference type="Proteomes" id="UP001259832"/>
    </source>
</evidence>
<proteinExistence type="predicted"/>
<dbReference type="EMBL" id="JASMQC010000016">
    <property type="protein sequence ID" value="KAK1939332.1"/>
    <property type="molecule type" value="Genomic_DNA"/>
</dbReference>
<accession>A0AAD9GJ08</accession>
<dbReference type="InterPro" id="IPR036612">
    <property type="entry name" value="KH_dom_type_1_sf"/>
</dbReference>
<keyword evidence="3" id="KW-1185">Reference proteome</keyword>
<evidence type="ECO:0000313" key="2">
    <source>
        <dbReference type="EMBL" id="KAK1939332.1"/>
    </source>
</evidence>
<organism evidence="2 3">
    <name type="scientific">Phytophthora citrophthora</name>
    <dbReference type="NCBI Taxonomy" id="4793"/>
    <lineage>
        <taxon>Eukaryota</taxon>
        <taxon>Sar</taxon>
        <taxon>Stramenopiles</taxon>
        <taxon>Oomycota</taxon>
        <taxon>Peronosporomycetes</taxon>
        <taxon>Peronosporales</taxon>
        <taxon>Peronosporaceae</taxon>
        <taxon>Phytophthora</taxon>
    </lineage>
</organism>
<feature type="domain" description="K Homology" evidence="1">
    <location>
        <begin position="2"/>
        <end position="68"/>
    </location>
</feature>
<dbReference type="Gene3D" id="3.30.1370.10">
    <property type="entry name" value="K Homology domain, type 1"/>
    <property type="match status" value="1"/>
</dbReference>
<dbReference type="CDD" id="cd00105">
    <property type="entry name" value="KH-I"/>
    <property type="match status" value="1"/>
</dbReference>
<dbReference type="GO" id="GO:0003723">
    <property type="term" value="F:RNA binding"/>
    <property type="evidence" value="ECO:0007669"/>
    <property type="project" value="InterPro"/>
</dbReference>
<dbReference type="SUPFAM" id="SSF54791">
    <property type="entry name" value="Eukaryotic type KH-domain (KH-domain type I)"/>
    <property type="match status" value="1"/>
</dbReference>
<reference evidence="2" key="1">
    <citation type="submission" date="2023-08" db="EMBL/GenBank/DDBJ databases">
        <title>Reference Genome Resource for the Citrus Pathogen Phytophthora citrophthora.</title>
        <authorList>
            <person name="Moller H."/>
            <person name="Coetzee B."/>
            <person name="Rose L.J."/>
            <person name="Van Niekerk J.M."/>
        </authorList>
    </citation>
    <scope>NUCLEOTIDE SEQUENCE</scope>
    <source>
        <strain evidence="2">STE-U-9442</strain>
    </source>
</reference>
<sequence length="386" mass="43958">MSFHTKSLTIPEHVPVGAVIGKRGCYCKALAANHKVRCFVDGDNRKVTLKGPSSGVSGAEDELATLFTSLAVANNEARVFEVAVRDGSAHCWSFQKTDEATSETEVEEYPYRLQQSGPATETPDQEETWAKEFHEEDTANLMSYLLEKPSELPPKFKIAFGMLCFKLKSARCESSTFSWQELQKLRKFDDFSTRWTNFCRRSSPSLVNLMDELEEWMEKGEELCKCLTVHLADNEKRYDLKYHLVDGQWELLKVYSKRHVRGTYDILLDNDTSLRVRAVTREKISDNTAADLHRYLDILIPDDGDFFHSKVMLKETAPTGMSIKSFNVQSKVQVVANGLRFSICYLDQSQDEFRLECRLTSEEKEKLGATDNEAQVLLEKALQALS</sequence>
<dbReference type="AlphaFoldDB" id="A0AAD9GJ08"/>
<dbReference type="SMART" id="SM00322">
    <property type="entry name" value="KH"/>
    <property type="match status" value="1"/>
</dbReference>